<evidence type="ECO:0000313" key="7">
    <source>
        <dbReference type="EMBL" id="MUK86789.1"/>
    </source>
</evidence>
<dbReference type="EMBL" id="WOCA01000001">
    <property type="protein sequence ID" value="MUK86789.1"/>
    <property type="molecule type" value="Genomic_DNA"/>
</dbReference>
<feature type="transmembrane region" description="Helical" evidence="6">
    <location>
        <begin position="130"/>
        <end position="148"/>
    </location>
</feature>
<feature type="transmembrane region" description="Helical" evidence="6">
    <location>
        <begin position="50"/>
        <end position="70"/>
    </location>
</feature>
<dbReference type="PANTHER" id="PTHR30250:SF21">
    <property type="entry name" value="LIPID II FLIPPASE MURJ"/>
    <property type="match status" value="1"/>
</dbReference>
<dbReference type="InterPro" id="IPR024923">
    <property type="entry name" value="PG_synth_SpoVB"/>
</dbReference>
<feature type="transmembrane region" description="Helical" evidence="6">
    <location>
        <begin position="497"/>
        <end position="517"/>
    </location>
</feature>
<feature type="transmembrane region" description="Helical" evidence="6">
    <location>
        <begin position="337"/>
        <end position="355"/>
    </location>
</feature>
<sequence>MSNSNIVRGAMLLTAASFLSKFLGMIYVIPFHGLVGETGGTLYNFAYTPYTIFISLSTVGIPLAVSKFVSKYNSLGDYKTGMQMFRTGMKVMAVTGILAFLILFFSAETLANLQLSDASDSGITASDVAYVIRMVSFALLIIPIMSIFRGFFQGHESMGPTAVSQVIEQIVRIIFLLGASFLVIHVFDGSITTAVGLSTFAAFIGAMAALAILWGFWNKRKKHIHKRIQEQRYTNHISQKDMVSELFRYAGPFVLVGLAIPFYQLTDQFTFERAMVTIGQGNIWDIAYSAINLYGHKLVIIPVTLATGLSLAIIPAITNSFTQKNMAMVNQQINQAIQIILVLVIPAAIGLSMLSNEAYASLYNINNIDITGPLLKAYAPVAILFALYSVTGAILQGINQQRFAVISLFTGLLIKILLNIQLIYLFGATGAIIGTALAVGTSVLINLWRIKSVIQFSFKDIYKRTLLIGIFIMIMAVTIWLLKTFFGLFIPYDSTRWGSLVMLIISVLGGGLVYLWFAYKSTLLERILGDRVRILDKIFRW</sequence>
<feature type="transmembrane region" description="Helical" evidence="6">
    <location>
        <begin position="246"/>
        <end position="265"/>
    </location>
</feature>
<dbReference type="RefSeq" id="WP_155665916.1">
    <property type="nucleotide sequence ID" value="NZ_WOCA01000001.1"/>
</dbReference>
<organism evidence="7 8">
    <name type="scientific">Ornithinibacillus caprae</name>
    <dbReference type="NCBI Taxonomy" id="2678566"/>
    <lineage>
        <taxon>Bacteria</taxon>
        <taxon>Bacillati</taxon>
        <taxon>Bacillota</taxon>
        <taxon>Bacilli</taxon>
        <taxon>Bacillales</taxon>
        <taxon>Bacillaceae</taxon>
        <taxon>Ornithinibacillus</taxon>
    </lineage>
</organism>
<dbReference type="CDD" id="cd13124">
    <property type="entry name" value="MATE_SpoVB_like"/>
    <property type="match status" value="1"/>
</dbReference>
<keyword evidence="5 6" id="KW-0472">Membrane</keyword>
<dbReference type="Pfam" id="PF01943">
    <property type="entry name" value="Polysacc_synt"/>
    <property type="match status" value="1"/>
</dbReference>
<dbReference type="InterPro" id="IPR002797">
    <property type="entry name" value="Polysacc_synth"/>
</dbReference>
<evidence type="ECO:0000256" key="4">
    <source>
        <dbReference type="ARBA" id="ARBA00022989"/>
    </source>
</evidence>
<gene>
    <name evidence="7" type="ORF">GMD78_00025</name>
</gene>
<feature type="transmembrane region" description="Helical" evidence="6">
    <location>
        <begin position="424"/>
        <end position="445"/>
    </location>
</feature>
<feature type="transmembrane region" description="Helical" evidence="6">
    <location>
        <begin position="12"/>
        <end position="30"/>
    </location>
</feature>
<evidence type="ECO:0000256" key="2">
    <source>
        <dbReference type="ARBA" id="ARBA00022475"/>
    </source>
</evidence>
<evidence type="ECO:0000256" key="5">
    <source>
        <dbReference type="ARBA" id="ARBA00023136"/>
    </source>
</evidence>
<feature type="transmembrane region" description="Helical" evidence="6">
    <location>
        <begin position="91"/>
        <end position="110"/>
    </location>
</feature>
<protein>
    <submittedName>
        <fullName evidence="7">Oligosaccharide flippase family protein</fullName>
    </submittedName>
</protein>
<evidence type="ECO:0000313" key="8">
    <source>
        <dbReference type="Proteomes" id="UP000469125"/>
    </source>
</evidence>
<dbReference type="AlphaFoldDB" id="A0A6N8FGE2"/>
<evidence type="ECO:0000256" key="3">
    <source>
        <dbReference type="ARBA" id="ARBA00022692"/>
    </source>
</evidence>
<evidence type="ECO:0000256" key="6">
    <source>
        <dbReference type="SAM" id="Phobius"/>
    </source>
</evidence>
<comment type="caution">
    <text evidence="7">The sequence shown here is derived from an EMBL/GenBank/DDBJ whole genome shotgun (WGS) entry which is preliminary data.</text>
</comment>
<keyword evidence="3 6" id="KW-0812">Transmembrane</keyword>
<dbReference type="PIRSF" id="PIRSF038958">
    <property type="entry name" value="PG_synth_SpoVB"/>
    <property type="match status" value="1"/>
</dbReference>
<feature type="transmembrane region" description="Helical" evidence="6">
    <location>
        <begin position="402"/>
        <end position="418"/>
    </location>
</feature>
<dbReference type="Proteomes" id="UP000469125">
    <property type="component" value="Unassembled WGS sequence"/>
</dbReference>
<dbReference type="InterPro" id="IPR050833">
    <property type="entry name" value="Poly_Biosynth_Transport"/>
</dbReference>
<feature type="transmembrane region" description="Helical" evidence="6">
    <location>
        <begin position="375"/>
        <end position="395"/>
    </location>
</feature>
<feature type="transmembrane region" description="Helical" evidence="6">
    <location>
        <begin position="466"/>
        <end position="491"/>
    </location>
</feature>
<reference evidence="7 8" key="1">
    <citation type="submission" date="2019-11" db="EMBL/GenBank/DDBJ databases">
        <authorList>
            <person name="Li X."/>
        </authorList>
    </citation>
    <scope>NUCLEOTIDE SEQUENCE [LARGE SCALE GENOMIC DNA]</scope>
    <source>
        <strain evidence="7 8">L9</strain>
    </source>
</reference>
<dbReference type="PANTHER" id="PTHR30250">
    <property type="entry name" value="PST FAMILY PREDICTED COLANIC ACID TRANSPORTER"/>
    <property type="match status" value="1"/>
</dbReference>
<dbReference type="GO" id="GO:0005886">
    <property type="term" value="C:plasma membrane"/>
    <property type="evidence" value="ECO:0007669"/>
    <property type="project" value="UniProtKB-SubCell"/>
</dbReference>
<keyword evidence="2" id="KW-1003">Cell membrane</keyword>
<evidence type="ECO:0000256" key="1">
    <source>
        <dbReference type="ARBA" id="ARBA00004651"/>
    </source>
</evidence>
<name>A0A6N8FGE2_9BACI</name>
<proteinExistence type="predicted"/>
<keyword evidence="8" id="KW-1185">Reference proteome</keyword>
<accession>A0A6N8FGE2</accession>
<feature type="transmembrane region" description="Helical" evidence="6">
    <location>
        <begin position="193"/>
        <end position="217"/>
    </location>
</feature>
<feature type="transmembrane region" description="Helical" evidence="6">
    <location>
        <begin position="298"/>
        <end position="317"/>
    </location>
</feature>
<comment type="subcellular location">
    <subcellularLocation>
        <location evidence="1">Cell membrane</location>
        <topology evidence="1">Multi-pass membrane protein</topology>
    </subcellularLocation>
</comment>
<feature type="transmembrane region" description="Helical" evidence="6">
    <location>
        <begin position="169"/>
        <end position="187"/>
    </location>
</feature>
<keyword evidence="4 6" id="KW-1133">Transmembrane helix</keyword>